<name>A0A1I7IW92_9PROT</name>
<evidence type="ECO:0000313" key="2">
    <source>
        <dbReference type="EMBL" id="SFU77152.1"/>
    </source>
</evidence>
<feature type="region of interest" description="Disordered" evidence="1">
    <location>
        <begin position="1"/>
        <end position="21"/>
    </location>
</feature>
<gene>
    <name evidence="2" type="ORF">SAMN05216417_1291</name>
</gene>
<dbReference type="OrthoDB" id="8480610at2"/>
<accession>A0A1I7IW92</accession>
<organism evidence="2 3">
    <name type="scientific">Nitrosospira multiformis</name>
    <dbReference type="NCBI Taxonomy" id="1231"/>
    <lineage>
        <taxon>Bacteria</taxon>
        <taxon>Pseudomonadati</taxon>
        <taxon>Pseudomonadota</taxon>
        <taxon>Betaproteobacteria</taxon>
        <taxon>Nitrosomonadales</taxon>
        <taxon>Nitrosomonadaceae</taxon>
        <taxon>Nitrosospira</taxon>
    </lineage>
</organism>
<dbReference type="Proteomes" id="UP000182649">
    <property type="component" value="Unassembled WGS sequence"/>
</dbReference>
<sequence>MDKTYASAKGAKAAAKKAGLDPQQVTITEVETDEGVRYGYRVAEAPAAVEVEEQVEAVVNTAAEGEAEVPAAEVTTPAKPKKVRVVREERNGVKRPLAGGLCAAVWDYLDEKGNLQPKDLREVAATKGWNVNNVQIELYQWRKFNGLSKKKKAETAA</sequence>
<evidence type="ECO:0000256" key="1">
    <source>
        <dbReference type="SAM" id="MobiDB-lite"/>
    </source>
</evidence>
<proteinExistence type="predicted"/>
<evidence type="ECO:0000313" key="3">
    <source>
        <dbReference type="Proteomes" id="UP000182649"/>
    </source>
</evidence>
<protein>
    <submittedName>
        <fullName evidence="2">Uncharacterized protein</fullName>
    </submittedName>
</protein>
<dbReference type="EMBL" id="FPBZ01000029">
    <property type="protein sequence ID" value="SFU77152.1"/>
    <property type="molecule type" value="Genomic_DNA"/>
</dbReference>
<dbReference type="AlphaFoldDB" id="A0A1I7IW92"/>
<dbReference type="RefSeq" id="WP_074976009.1">
    <property type="nucleotide sequence ID" value="NZ_FPBZ01000029.1"/>
</dbReference>
<reference evidence="2 3" key="1">
    <citation type="submission" date="2016-10" db="EMBL/GenBank/DDBJ databases">
        <authorList>
            <person name="de Groot N.N."/>
        </authorList>
    </citation>
    <scope>NUCLEOTIDE SEQUENCE [LARGE SCALE GENOMIC DNA]</scope>
    <source>
        <strain evidence="2 3">Nl14</strain>
    </source>
</reference>
<feature type="compositionally biased region" description="Low complexity" evidence="1">
    <location>
        <begin position="8"/>
        <end position="17"/>
    </location>
</feature>